<feature type="transmembrane region" description="Helical" evidence="1">
    <location>
        <begin position="213"/>
        <end position="234"/>
    </location>
</feature>
<evidence type="ECO:0000313" key="3">
    <source>
        <dbReference type="EMBL" id="GAA3750445.1"/>
    </source>
</evidence>
<name>A0ABP7G015_9ACTN</name>
<evidence type="ECO:0000313" key="4">
    <source>
        <dbReference type="Proteomes" id="UP001500908"/>
    </source>
</evidence>
<proteinExistence type="predicted"/>
<keyword evidence="4" id="KW-1185">Reference proteome</keyword>
<accession>A0ABP7G015</accession>
<keyword evidence="1" id="KW-1133">Transmembrane helix</keyword>
<keyword evidence="1" id="KW-0472">Membrane</keyword>
<gene>
    <name evidence="3" type="ORF">GCM10022402_32050</name>
</gene>
<keyword evidence="2" id="KW-0732">Signal</keyword>
<reference evidence="4" key="1">
    <citation type="journal article" date="2019" name="Int. J. Syst. Evol. Microbiol.">
        <title>The Global Catalogue of Microorganisms (GCM) 10K type strain sequencing project: providing services to taxonomists for standard genome sequencing and annotation.</title>
        <authorList>
            <consortium name="The Broad Institute Genomics Platform"/>
            <consortium name="The Broad Institute Genome Sequencing Center for Infectious Disease"/>
            <person name="Wu L."/>
            <person name="Ma J."/>
        </authorList>
    </citation>
    <scope>NUCLEOTIDE SEQUENCE [LARGE SCALE GENOMIC DNA]</scope>
    <source>
        <strain evidence="4">JCM 17137</strain>
    </source>
</reference>
<evidence type="ECO:0008006" key="5">
    <source>
        <dbReference type="Google" id="ProtNLM"/>
    </source>
</evidence>
<organism evidence="3 4">
    <name type="scientific">Salinactinospora qingdaonensis</name>
    <dbReference type="NCBI Taxonomy" id="702744"/>
    <lineage>
        <taxon>Bacteria</taxon>
        <taxon>Bacillati</taxon>
        <taxon>Actinomycetota</taxon>
        <taxon>Actinomycetes</taxon>
        <taxon>Streptosporangiales</taxon>
        <taxon>Nocardiopsidaceae</taxon>
        <taxon>Salinactinospora</taxon>
    </lineage>
</organism>
<dbReference type="EMBL" id="BAABDD010000015">
    <property type="protein sequence ID" value="GAA3750445.1"/>
    <property type="molecule type" value="Genomic_DNA"/>
</dbReference>
<sequence>MALTVVVAVPLLPGAAVAETAPATPAAPSSSAQQTEEFTSAPAYFAARLAEDEIFISDHLAGRYDRAELAAKLRSTVSELNVPFYVLVLPTRFHPPRDEELLAAVHDRLGAEGLYLLLDAEGPSVHANTYGVSVPADDAARAARFDDELTHESTPEETARRFVDVALSEDPAAIAEKTVAQWRAEQDRRQESEEGSFVDTFGPSWEEDASLRGAVIGFLSGTALTWLAFIAIWMRSSFAGRADLASPRRRLARPASSWPRR</sequence>
<evidence type="ECO:0000256" key="2">
    <source>
        <dbReference type="SAM" id="SignalP"/>
    </source>
</evidence>
<dbReference type="Proteomes" id="UP001500908">
    <property type="component" value="Unassembled WGS sequence"/>
</dbReference>
<feature type="signal peptide" evidence="2">
    <location>
        <begin position="1"/>
        <end position="18"/>
    </location>
</feature>
<comment type="caution">
    <text evidence="3">The sequence shown here is derived from an EMBL/GenBank/DDBJ whole genome shotgun (WGS) entry which is preliminary data.</text>
</comment>
<feature type="chain" id="PRO_5046024025" description="TPM domain-containing protein" evidence="2">
    <location>
        <begin position="19"/>
        <end position="261"/>
    </location>
</feature>
<protein>
    <recommendedName>
        <fullName evidence="5">TPM domain-containing protein</fullName>
    </recommendedName>
</protein>
<keyword evidence="1" id="KW-0812">Transmembrane</keyword>
<evidence type="ECO:0000256" key="1">
    <source>
        <dbReference type="SAM" id="Phobius"/>
    </source>
</evidence>